<keyword evidence="1" id="KW-1185">Reference proteome</keyword>
<dbReference type="Proteomes" id="UP000492821">
    <property type="component" value="Unassembled WGS sequence"/>
</dbReference>
<accession>A0A7E4VQ35</accession>
<evidence type="ECO:0000313" key="2">
    <source>
        <dbReference type="WBParaSite" id="Pan_g23633.t1"/>
    </source>
</evidence>
<dbReference type="AlphaFoldDB" id="A0A7E4VQ35"/>
<name>A0A7E4VQ35_PANRE</name>
<organism evidence="1 2">
    <name type="scientific">Panagrellus redivivus</name>
    <name type="common">Microworm</name>
    <dbReference type="NCBI Taxonomy" id="6233"/>
    <lineage>
        <taxon>Eukaryota</taxon>
        <taxon>Metazoa</taxon>
        <taxon>Ecdysozoa</taxon>
        <taxon>Nematoda</taxon>
        <taxon>Chromadorea</taxon>
        <taxon>Rhabditida</taxon>
        <taxon>Tylenchina</taxon>
        <taxon>Panagrolaimomorpha</taxon>
        <taxon>Panagrolaimoidea</taxon>
        <taxon>Panagrolaimidae</taxon>
        <taxon>Panagrellus</taxon>
    </lineage>
</organism>
<proteinExistence type="predicted"/>
<dbReference type="WBParaSite" id="Pan_g23633.t1">
    <property type="protein sequence ID" value="Pan_g23633.t1"/>
    <property type="gene ID" value="Pan_g23633"/>
</dbReference>
<reference evidence="2" key="2">
    <citation type="submission" date="2020-10" db="UniProtKB">
        <authorList>
            <consortium name="WormBaseParasite"/>
        </authorList>
    </citation>
    <scope>IDENTIFICATION</scope>
</reference>
<evidence type="ECO:0000313" key="1">
    <source>
        <dbReference type="Proteomes" id="UP000492821"/>
    </source>
</evidence>
<reference evidence="1" key="1">
    <citation type="journal article" date="2013" name="Genetics">
        <title>The draft genome and transcriptome of Panagrellus redivivus are shaped by the harsh demands of a free-living lifestyle.</title>
        <authorList>
            <person name="Srinivasan J."/>
            <person name="Dillman A.R."/>
            <person name="Macchietto M.G."/>
            <person name="Heikkinen L."/>
            <person name="Lakso M."/>
            <person name="Fracchia K.M."/>
            <person name="Antoshechkin I."/>
            <person name="Mortazavi A."/>
            <person name="Wong G."/>
            <person name="Sternberg P.W."/>
        </authorList>
    </citation>
    <scope>NUCLEOTIDE SEQUENCE [LARGE SCALE GENOMIC DNA]</scope>
    <source>
        <strain evidence="1">MT8872</strain>
    </source>
</reference>
<sequence length="181" mass="20943">MPYPLLKLPYDLQRRLRNLATPKEAYCLQVAVGQQKSYLHPIQMCFMDDLWDLFICNKDGNREATLVCLTLHCLNPPNNAAKLIRQKFGPHLKEFESSEIDSFSKTGFVNVKLGHNWVGNEYFALPQFEEPTGLWFQVATFEKCYSCEVKSDVVPKAPNGKVRRFFRRISKLFRPSLANSH</sequence>
<protein>
    <submittedName>
        <fullName evidence="2">Uncharacterized protein</fullName>
    </submittedName>
</protein>